<evidence type="ECO:0000259" key="2">
    <source>
        <dbReference type="SMART" id="SM00731"/>
    </source>
</evidence>
<organism evidence="3 4">
    <name type="scientific">Sphagnum troendelagicum</name>
    <dbReference type="NCBI Taxonomy" id="128251"/>
    <lineage>
        <taxon>Eukaryota</taxon>
        <taxon>Viridiplantae</taxon>
        <taxon>Streptophyta</taxon>
        <taxon>Embryophyta</taxon>
        <taxon>Bryophyta</taxon>
        <taxon>Sphagnophytina</taxon>
        <taxon>Sphagnopsida</taxon>
        <taxon>Sphagnales</taxon>
        <taxon>Sphagnaceae</taxon>
        <taxon>Sphagnum</taxon>
    </lineage>
</organism>
<dbReference type="EMBL" id="OZ019910">
    <property type="protein sequence ID" value="CAK9210468.1"/>
    <property type="molecule type" value="Genomic_DNA"/>
</dbReference>
<keyword evidence="4" id="KW-1185">Reference proteome</keyword>
<dbReference type="InterPro" id="IPR044245">
    <property type="entry name" value="Spartan"/>
</dbReference>
<dbReference type="SMART" id="SM00731">
    <property type="entry name" value="SprT"/>
    <property type="match status" value="1"/>
</dbReference>
<evidence type="ECO:0000313" key="4">
    <source>
        <dbReference type="Proteomes" id="UP001497512"/>
    </source>
</evidence>
<dbReference type="Proteomes" id="UP001497512">
    <property type="component" value="Chromosome 18"/>
</dbReference>
<proteinExistence type="predicted"/>
<feature type="domain" description="SprT-like" evidence="2">
    <location>
        <begin position="14"/>
        <end position="176"/>
    </location>
</feature>
<dbReference type="PANTHER" id="PTHR21220:SF0">
    <property type="entry name" value="DNA-DEPENDENT METALLOPROTEASE SPRTN"/>
    <property type="match status" value="1"/>
</dbReference>
<dbReference type="InterPro" id="IPR006640">
    <property type="entry name" value="SprT-like_domain"/>
</dbReference>
<accession>A0ABP0U151</accession>
<evidence type="ECO:0000256" key="1">
    <source>
        <dbReference type="SAM" id="MobiDB-lite"/>
    </source>
</evidence>
<reference evidence="3" key="1">
    <citation type="submission" date="2024-02" db="EMBL/GenBank/DDBJ databases">
        <authorList>
            <consortium name="ELIXIR-Norway"/>
            <consortium name="Elixir Norway"/>
        </authorList>
    </citation>
    <scope>NUCLEOTIDE SEQUENCE</scope>
</reference>
<name>A0ABP0U151_9BRYO</name>
<feature type="compositionally biased region" description="Basic and acidic residues" evidence="1">
    <location>
        <begin position="302"/>
        <end position="313"/>
    </location>
</feature>
<gene>
    <name evidence="3" type="ORF">CSSPTR1EN2_LOCUS10175</name>
</gene>
<feature type="region of interest" description="Disordered" evidence="1">
    <location>
        <begin position="302"/>
        <end position="361"/>
    </location>
</feature>
<dbReference type="Gene3D" id="3.30.160.60">
    <property type="entry name" value="Classic Zinc Finger"/>
    <property type="match status" value="1"/>
</dbReference>
<feature type="region of interest" description="Disordered" evidence="1">
    <location>
        <begin position="207"/>
        <end position="245"/>
    </location>
</feature>
<protein>
    <recommendedName>
        <fullName evidence="2">SprT-like domain-containing protein</fullName>
    </recommendedName>
</protein>
<dbReference type="Pfam" id="PF10263">
    <property type="entry name" value="SprT-like"/>
    <property type="match status" value="1"/>
</dbReference>
<dbReference type="PANTHER" id="PTHR21220">
    <property type="entry name" value="DNA-DEPENDENT METALLOPROTEASE SPRTN"/>
    <property type="match status" value="1"/>
</dbReference>
<evidence type="ECO:0000313" key="3">
    <source>
        <dbReference type="EMBL" id="CAK9210468.1"/>
    </source>
</evidence>
<sequence>MADLEGTELCDSHLDIHELFAYYNDTYFEGKLDACTVAWSSLQMTLAAGVCKFSAGGGCEIMLSKPVLESCTTAELKKTLLHEMIHAYLFTTSGNKDHDDHGPDFQHLMRFINQCSVDDDQRPENGYSISISHNLEEVLDVDQVRHWKCDKCGDIAGRSRTQAPSASDCLRVGIPVPAGQSCPDLNCHWHMHEAKCGGAYQKTPEPAACTGTQKHCPKSPEANDPSDLSSPSMIGKKRPSVGASSCTAKRLTVQNSTLENYFPAFEKGLDTNHESLFQAEKQVMDGGLTDKAIYANNSISVPRDHKEEIDSGKLKRKRPPRARNQGPNVPATETLPKSEMKGVATRKRGRPEGVQTAGKQEREPTVILAWKQWCMFEDEEDGETVGALINKRDERRLLEQCRKVVLQKQKTENAVHTGEYATRSNTFGDNDKALGGFSDFGTELAKCENNVGTVNRINDERQGGSRDDHTKQLFSVEQQMMDLTNLSPLEESVVPSSLPVDLVATTEPKVKSCNESMVQHPLCTRILVEKKPHGTDQRKGLCKGDTSCSERHMEELKLDLDGDEESEAKKPILVTGSCPICFQILPTGISNSELNSHIDQCLAHSM</sequence>